<evidence type="ECO:0008006" key="3">
    <source>
        <dbReference type="Google" id="ProtNLM"/>
    </source>
</evidence>
<dbReference type="AlphaFoldDB" id="A0A813N6C6"/>
<dbReference type="OrthoDB" id="10245581at2759"/>
<evidence type="ECO:0000313" key="2">
    <source>
        <dbReference type="Proteomes" id="UP000663879"/>
    </source>
</evidence>
<sequence length="267" mass="31238">MELKPRADAIDKYRWECSDSKCKKSSSIRTNTWFAKSKLSIRQILITIFSWYIKLPQNLAANEAYASERTMFDWDSFCRCVCVDFIVLNSENIGGIGKVVEINESAFGKRKYNRGEIRKTFGGIERDSKPVKMFIVYPKTIASHFPFKDNIKKNEDKSLVVYNIKCKNCEANYIGKCKRILSYRISEHKKSSESSCCQHESNTRHTMDYDNIEIIDKADTDMKLRIKELLHILKRKPSLNKQLNSQSYYEIKTVIIQAYPQHRKTRV</sequence>
<dbReference type="Proteomes" id="UP000663879">
    <property type="component" value="Unassembled WGS sequence"/>
</dbReference>
<dbReference type="EMBL" id="CAJNOC010000260">
    <property type="protein sequence ID" value="CAF0735045.1"/>
    <property type="molecule type" value="Genomic_DNA"/>
</dbReference>
<name>A0A813N6C6_9BILA</name>
<organism evidence="1 2">
    <name type="scientific">Brachionus calyciflorus</name>
    <dbReference type="NCBI Taxonomy" id="104777"/>
    <lineage>
        <taxon>Eukaryota</taxon>
        <taxon>Metazoa</taxon>
        <taxon>Spiralia</taxon>
        <taxon>Gnathifera</taxon>
        <taxon>Rotifera</taxon>
        <taxon>Eurotatoria</taxon>
        <taxon>Monogononta</taxon>
        <taxon>Pseudotrocha</taxon>
        <taxon>Ploima</taxon>
        <taxon>Brachionidae</taxon>
        <taxon>Brachionus</taxon>
    </lineage>
</organism>
<dbReference type="InterPro" id="IPR053164">
    <property type="entry name" value="IS1016-like_transposase"/>
</dbReference>
<proteinExistence type="predicted"/>
<reference evidence="1" key="1">
    <citation type="submission" date="2021-02" db="EMBL/GenBank/DDBJ databases">
        <authorList>
            <person name="Nowell W R."/>
        </authorList>
    </citation>
    <scope>NUCLEOTIDE SEQUENCE</scope>
    <source>
        <strain evidence="1">Ploen Becks lab</strain>
    </source>
</reference>
<dbReference type="PANTHER" id="PTHR47163:SF2">
    <property type="entry name" value="SI:DKEY-17M8.2"/>
    <property type="match status" value="1"/>
</dbReference>
<protein>
    <recommendedName>
        <fullName evidence="3">GIY-YIG domain-containing protein</fullName>
    </recommendedName>
</protein>
<dbReference type="PANTHER" id="PTHR47163">
    <property type="entry name" value="DDE_TNP_IS1595 DOMAIN-CONTAINING PROTEIN"/>
    <property type="match status" value="1"/>
</dbReference>
<accession>A0A813N6C6</accession>
<keyword evidence="2" id="KW-1185">Reference proteome</keyword>
<evidence type="ECO:0000313" key="1">
    <source>
        <dbReference type="EMBL" id="CAF0735045.1"/>
    </source>
</evidence>
<comment type="caution">
    <text evidence="1">The sequence shown here is derived from an EMBL/GenBank/DDBJ whole genome shotgun (WGS) entry which is preliminary data.</text>
</comment>
<gene>
    <name evidence="1" type="ORF">OXX778_LOCUS3078</name>
</gene>